<dbReference type="InterPro" id="IPR025652">
    <property type="entry name" value="TesB_C"/>
</dbReference>
<dbReference type="GO" id="GO:0005782">
    <property type="term" value="C:peroxisomal matrix"/>
    <property type="evidence" value="ECO:0007669"/>
    <property type="project" value="UniProtKB-SubCell"/>
</dbReference>
<dbReference type="SUPFAM" id="SSF54637">
    <property type="entry name" value="Thioesterase/thiol ester dehydrase-isomerase"/>
    <property type="match status" value="2"/>
</dbReference>
<feature type="domain" description="Cyclic nucleotide-binding" evidence="9">
    <location>
        <begin position="15"/>
        <end position="85"/>
    </location>
</feature>
<dbReference type="EC" id="3.1.2.20" evidence="8"/>
<keyword evidence="5" id="KW-0378">Hydrolase</keyword>
<dbReference type="GO" id="GO:0047617">
    <property type="term" value="F:fatty acyl-CoA hydrolase activity"/>
    <property type="evidence" value="ECO:0007669"/>
    <property type="project" value="UniProtKB-EC"/>
</dbReference>
<dbReference type="InterPro" id="IPR042171">
    <property type="entry name" value="Acyl-CoA_hotdog"/>
</dbReference>
<dbReference type="GO" id="GO:0009062">
    <property type="term" value="P:fatty acid catabolic process"/>
    <property type="evidence" value="ECO:0007669"/>
    <property type="project" value="TreeGrafter"/>
</dbReference>
<dbReference type="InterPro" id="IPR049449">
    <property type="entry name" value="TesB_ACOT8-like_N"/>
</dbReference>
<name>A0AAD9ZXD9_9ROSI</name>
<dbReference type="SUPFAM" id="SSF51206">
    <property type="entry name" value="cAMP-binding domain-like"/>
    <property type="match status" value="1"/>
</dbReference>
<dbReference type="InterPro" id="IPR018490">
    <property type="entry name" value="cNMP-bd_dom_sf"/>
</dbReference>
<dbReference type="InterPro" id="IPR018488">
    <property type="entry name" value="cNMP-bd_CS"/>
</dbReference>
<keyword evidence="6" id="KW-0443">Lipid metabolism</keyword>
<evidence type="ECO:0000256" key="2">
    <source>
        <dbReference type="ARBA" id="ARBA00004872"/>
    </source>
</evidence>
<dbReference type="Pfam" id="PF00027">
    <property type="entry name" value="cNMP_binding"/>
    <property type="match status" value="1"/>
</dbReference>
<dbReference type="InterPro" id="IPR000595">
    <property type="entry name" value="cNMP-bd_dom"/>
</dbReference>
<comment type="catalytic activity">
    <reaction evidence="7">
        <text>a fatty acyl-CoA + H2O = a fatty acid + CoA + H(+)</text>
        <dbReference type="Rhea" id="RHEA:16781"/>
        <dbReference type="ChEBI" id="CHEBI:15377"/>
        <dbReference type="ChEBI" id="CHEBI:15378"/>
        <dbReference type="ChEBI" id="CHEBI:28868"/>
        <dbReference type="ChEBI" id="CHEBI:57287"/>
        <dbReference type="ChEBI" id="CHEBI:77636"/>
        <dbReference type="EC" id="3.1.2.20"/>
    </reaction>
</comment>
<dbReference type="CDD" id="cd00038">
    <property type="entry name" value="CAP_ED"/>
    <property type="match status" value="1"/>
</dbReference>
<comment type="subunit">
    <text evidence="4">Homotetramer.</text>
</comment>
<evidence type="ECO:0000256" key="3">
    <source>
        <dbReference type="ARBA" id="ARBA00006538"/>
    </source>
</evidence>
<dbReference type="InterPro" id="IPR003703">
    <property type="entry name" value="Acyl_CoA_thio"/>
</dbReference>
<dbReference type="Pfam" id="PF02551">
    <property type="entry name" value="Acyl_CoA_thio"/>
    <property type="match status" value="1"/>
</dbReference>
<dbReference type="PROSITE" id="PS50042">
    <property type="entry name" value="CNMP_BINDING_3"/>
    <property type="match status" value="1"/>
</dbReference>
<comment type="subcellular location">
    <subcellularLocation>
        <location evidence="1">Peroxisome matrix</location>
    </subcellularLocation>
</comment>
<comment type="pathway">
    <text evidence="2">Lipid metabolism; fatty acid metabolism.</text>
</comment>
<evidence type="ECO:0000256" key="4">
    <source>
        <dbReference type="ARBA" id="ARBA00011881"/>
    </source>
</evidence>
<evidence type="ECO:0000313" key="11">
    <source>
        <dbReference type="Proteomes" id="UP001281410"/>
    </source>
</evidence>
<proteinExistence type="inferred from homology"/>
<dbReference type="PANTHER" id="PTHR11066:SF34">
    <property type="entry name" value="ACYL-COENZYME A THIOESTERASE 8"/>
    <property type="match status" value="1"/>
</dbReference>
<dbReference type="InterPro" id="IPR029069">
    <property type="entry name" value="HotDog_dom_sf"/>
</dbReference>
<evidence type="ECO:0000256" key="1">
    <source>
        <dbReference type="ARBA" id="ARBA00004253"/>
    </source>
</evidence>
<gene>
    <name evidence="10" type="ORF">Dsin_026141</name>
</gene>
<evidence type="ECO:0000256" key="7">
    <source>
        <dbReference type="ARBA" id="ARBA00035880"/>
    </source>
</evidence>
<dbReference type="GO" id="GO:0006637">
    <property type="term" value="P:acyl-CoA metabolic process"/>
    <property type="evidence" value="ECO:0007669"/>
    <property type="project" value="InterPro"/>
</dbReference>
<dbReference type="FunFam" id="2.40.160.210:FF:000003">
    <property type="entry name" value="Acyl-CoA thioesterase II"/>
    <property type="match status" value="1"/>
</dbReference>
<sequence length="424" mass="47322">MDTDEVIEFLSGVQLLQRLPSSSLKKIAESVVVKRYEKGEYVIRDGEIGDGIYFVWEGEAEVAGSDHAEEEERPEFQLKRYDCFGHGTSTLFQKAEVIALTKLTCLVLPHEHCTLLQTISIWNADKTVDKCSLVENILHLEPIEVNIFRGITLPDAPKFGKVFGGQFLGQALAAASKTVDCLKLVHSLHSYFLLVGDFNIPIIYEVHRVRDGNSFATRRVDAIQKGNVVFTLLASFKKEEQGFDHQKSAMPSVPDPEKSYETDALLILTFLGATALGLPAKSFVPWPIEIKFCDPSSGTNQTKSPPSLRYWFRAKGKLSDDQALHRCAVAYASDLLFSSVSLNPHRKKGFRSASLSLDHSMWFHRSFRADDWLLYVIASPIAYHGCGFVLGEMFNRNGELVVSLTQEALLRTPKTPNPAPVSKL</sequence>
<accession>A0AAD9ZXD9</accession>
<evidence type="ECO:0000256" key="5">
    <source>
        <dbReference type="ARBA" id="ARBA00022801"/>
    </source>
</evidence>
<dbReference type="EMBL" id="JANJYJ010000008">
    <property type="protein sequence ID" value="KAK3194831.1"/>
    <property type="molecule type" value="Genomic_DNA"/>
</dbReference>
<dbReference type="Gene3D" id="2.40.160.210">
    <property type="entry name" value="Acyl-CoA thioesterase, double hotdog domain"/>
    <property type="match status" value="1"/>
</dbReference>
<evidence type="ECO:0000256" key="6">
    <source>
        <dbReference type="ARBA" id="ARBA00023098"/>
    </source>
</evidence>
<dbReference type="Pfam" id="PF13622">
    <property type="entry name" value="4HBT_3"/>
    <property type="match status" value="1"/>
</dbReference>
<evidence type="ECO:0000259" key="9">
    <source>
        <dbReference type="PROSITE" id="PS50042"/>
    </source>
</evidence>
<dbReference type="InterPro" id="IPR014710">
    <property type="entry name" value="RmlC-like_jellyroll"/>
</dbReference>
<dbReference type="Proteomes" id="UP001281410">
    <property type="component" value="Unassembled WGS sequence"/>
</dbReference>
<protein>
    <recommendedName>
        <fullName evidence="8">acyl-CoA hydrolase</fullName>
        <ecNumber evidence="8">3.1.2.20</ecNumber>
    </recommendedName>
</protein>
<reference evidence="10" key="1">
    <citation type="journal article" date="2023" name="Plant J.">
        <title>Genome sequences and population genomics provide insights into the demographic history, inbreeding, and mutation load of two 'living fossil' tree species of Dipteronia.</title>
        <authorList>
            <person name="Feng Y."/>
            <person name="Comes H.P."/>
            <person name="Chen J."/>
            <person name="Zhu S."/>
            <person name="Lu R."/>
            <person name="Zhang X."/>
            <person name="Li P."/>
            <person name="Qiu J."/>
            <person name="Olsen K.M."/>
            <person name="Qiu Y."/>
        </authorList>
    </citation>
    <scope>NUCLEOTIDE SEQUENCE</scope>
    <source>
        <strain evidence="10">NBL</strain>
    </source>
</reference>
<dbReference type="PANTHER" id="PTHR11066">
    <property type="entry name" value="ACYL-COA THIOESTERASE"/>
    <property type="match status" value="1"/>
</dbReference>
<comment type="caution">
    <text evidence="10">The sequence shown here is derived from an EMBL/GenBank/DDBJ whole genome shotgun (WGS) entry which is preliminary data.</text>
</comment>
<keyword evidence="11" id="KW-1185">Reference proteome</keyword>
<comment type="similarity">
    <text evidence="3">Belongs to the C/M/P thioester hydrolase family.</text>
</comment>
<dbReference type="PROSITE" id="PS00888">
    <property type="entry name" value="CNMP_BINDING_1"/>
    <property type="match status" value="1"/>
</dbReference>
<dbReference type="CDD" id="cd03444">
    <property type="entry name" value="Thioesterase_II_repeat1"/>
    <property type="match status" value="1"/>
</dbReference>
<dbReference type="CDD" id="cd03445">
    <property type="entry name" value="Thioesterase_II_repeat2"/>
    <property type="match status" value="1"/>
</dbReference>
<evidence type="ECO:0000313" key="10">
    <source>
        <dbReference type="EMBL" id="KAK3194831.1"/>
    </source>
</evidence>
<dbReference type="FunFam" id="2.60.120.10:FF:000109">
    <property type="entry name" value="Acyl-CoA thioesterase II"/>
    <property type="match status" value="1"/>
</dbReference>
<dbReference type="Gene3D" id="2.60.120.10">
    <property type="entry name" value="Jelly Rolls"/>
    <property type="match status" value="1"/>
</dbReference>
<dbReference type="SMART" id="SM00100">
    <property type="entry name" value="cNMP"/>
    <property type="match status" value="1"/>
</dbReference>
<dbReference type="AlphaFoldDB" id="A0AAD9ZXD9"/>
<organism evidence="10 11">
    <name type="scientific">Dipteronia sinensis</name>
    <dbReference type="NCBI Taxonomy" id="43782"/>
    <lineage>
        <taxon>Eukaryota</taxon>
        <taxon>Viridiplantae</taxon>
        <taxon>Streptophyta</taxon>
        <taxon>Embryophyta</taxon>
        <taxon>Tracheophyta</taxon>
        <taxon>Spermatophyta</taxon>
        <taxon>Magnoliopsida</taxon>
        <taxon>eudicotyledons</taxon>
        <taxon>Gunneridae</taxon>
        <taxon>Pentapetalae</taxon>
        <taxon>rosids</taxon>
        <taxon>malvids</taxon>
        <taxon>Sapindales</taxon>
        <taxon>Sapindaceae</taxon>
        <taxon>Hippocastanoideae</taxon>
        <taxon>Acereae</taxon>
        <taxon>Dipteronia</taxon>
    </lineage>
</organism>
<evidence type="ECO:0000256" key="8">
    <source>
        <dbReference type="ARBA" id="ARBA00038894"/>
    </source>
</evidence>